<comment type="caution">
    <text evidence="2">The sequence shown here is derived from an EMBL/GenBank/DDBJ whole genome shotgun (WGS) entry which is preliminary data.</text>
</comment>
<gene>
    <name evidence="2" type="ORF">TorRG33x02_332820</name>
</gene>
<name>A0A2P5B4Z1_TREOI</name>
<dbReference type="InParanoid" id="A0A2P5B4Z1"/>
<protein>
    <submittedName>
        <fullName evidence="2">Uncharacterized protein</fullName>
    </submittedName>
</protein>
<feature type="compositionally biased region" description="Basic and acidic residues" evidence="1">
    <location>
        <begin position="61"/>
        <end position="70"/>
    </location>
</feature>
<dbReference type="EMBL" id="JXTC01000606">
    <property type="protein sequence ID" value="PON43842.1"/>
    <property type="molecule type" value="Genomic_DNA"/>
</dbReference>
<evidence type="ECO:0000256" key="1">
    <source>
        <dbReference type="SAM" id="MobiDB-lite"/>
    </source>
</evidence>
<proteinExistence type="predicted"/>
<accession>A0A2P5B4Z1</accession>
<keyword evidence="3" id="KW-1185">Reference proteome</keyword>
<dbReference type="OrthoDB" id="10480298at2759"/>
<evidence type="ECO:0000313" key="2">
    <source>
        <dbReference type="EMBL" id="PON43842.1"/>
    </source>
</evidence>
<reference evidence="3" key="1">
    <citation type="submission" date="2016-06" db="EMBL/GenBank/DDBJ databases">
        <title>Parallel loss of symbiosis genes in relatives of nitrogen-fixing non-legume Parasponia.</title>
        <authorList>
            <person name="Van Velzen R."/>
            <person name="Holmer R."/>
            <person name="Bu F."/>
            <person name="Rutten L."/>
            <person name="Van Zeijl A."/>
            <person name="Liu W."/>
            <person name="Santuari L."/>
            <person name="Cao Q."/>
            <person name="Sharma T."/>
            <person name="Shen D."/>
            <person name="Roswanjaya Y."/>
            <person name="Wardhani T."/>
            <person name="Kalhor M.S."/>
            <person name="Jansen J."/>
            <person name="Van den Hoogen J."/>
            <person name="Gungor B."/>
            <person name="Hartog M."/>
            <person name="Hontelez J."/>
            <person name="Verver J."/>
            <person name="Yang W.-C."/>
            <person name="Schijlen E."/>
            <person name="Repin R."/>
            <person name="Schilthuizen M."/>
            <person name="Schranz E."/>
            <person name="Heidstra R."/>
            <person name="Miyata K."/>
            <person name="Fedorova E."/>
            <person name="Kohlen W."/>
            <person name="Bisseling T."/>
            <person name="Smit S."/>
            <person name="Geurts R."/>
        </authorList>
    </citation>
    <scope>NUCLEOTIDE SEQUENCE [LARGE SCALE GENOMIC DNA]</scope>
    <source>
        <strain evidence="3">cv. RG33-2</strain>
    </source>
</reference>
<sequence>MTVKDRESLVETVENRQGQHDKRFDKIESQSSSSFPIADAYPDTYNAPDSIPLPRPTHYPRHIEPQDRQPHYQASRHTYTYDPIRKVKLDAPEFDVFDGPMLMKKRGFLFLGLSLDLSPISSVTLEFIPYIL</sequence>
<dbReference type="Proteomes" id="UP000237000">
    <property type="component" value="Unassembled WGS sequence"/>
</dbReference>
<evidence type="ECO:0000313" key="3">
    <source>
        <dbReference type="Proteomes" id="UP000237000"/>
    </source>
</evidence>
<organism evidence="2 3">
    <name type="scientific">Trema orientale</name>
    <name type="common">Charcoal tree</name>
    <name type="synonym">Celtis orientalis</name>
    <dbReference type="NCBI Taxonomy" id="63057"/>
    <lineage>
        <taxon>Eukaryota</taxon>
        <taxon>Viridiplantae</taxon>
        <taxon>Streptophyta</taxon>
        <taxon>Embryophyta</taxon>
        <taxon>Tracheophyta</taxon>
        <taxon>Spermatophyta</taxon>
        <taxon>Magnoliopsida</taxon>
        <taxon>eudicotyledons</taxon>
        <taxon>Gunneridae</taxon>
        <taxon>Pentapetalae</taxon>
        <taxon>rosids</taxon>
        <taxon>fabids</taxon>
        <taxon>Rosales</taxon>
        <taxon>Cannabaceae</taxon>
        <taxon>Trema</taxon>
    </lineage>
</organism>
<feature type="region of interest" description="Disordered" evidence="1">
    <location>
        <begin position="1"/>
        <end position="73"/>
    </location>
</feature>
<dbReference type="AlphaFoldDB" id="A0A2P5B4Z1"/>
<feature type="compositionally biased region" description="Basic and acidic residues" evidence="1">
    <location>
        <begin position="1"/>
        <end position="28"/>
    </location>
</feature>